<reference evidence="8" key="1">
    <citation type="journal article" date="2019" name="Int. J. Syst. Evol. Microbiol.">
        <title>The Global Catalogue of Microorganisms (GCM) 10K type strain sequencing project: providing services to taxonomists for standard genome sequencing and annotation.</title>
        <authorList>
            <consortium name="The Broad Institute Genomics Platform"/>
            <consortium name="The Broad Institute Genome Sequencing Center for Infectious Disease"/>
            <person name="Wu L."/>
            <person name="Ma J."/>
        </authorList>
    </citation>
    <scope>NUCLEOTIDE SEQUENCE [LARGE SCALE GENOMIC DNA]</scope>
    <source>
        <strain evidence="8">CCUG 53519</strain>
    </source>
</reference>
<dbReference type="SUPFAM" id="SSF50129">
    <property type="entry name" value="GroES-like"/>
    <property type="match status" value="1"/>
</dbReference>
<dbReference type="InterPro" id="IPR020843">
    <property type="entry name" value="ER"/>
</dbReference>
<dbReference type="PROSITE" id="PS00059">
    <property type="entry name" value="ADH_ZINC"/>
    <property type="match status" value="1"/>
</dbReference>
<dbReference type="InterPro" id="IPR013154">
    <property type="entry name" value="ADH-like_N"/>
</dbReference>
<dbReference type="RefSeq" id="WP_091156783.1">
    <property type="nucleotide sequence ID" value="NZ_JBHTKX010000001.1"/>
</dbReference>
<keyword evidence="1 5" id="KW-0479">Metal-binding</keyword>
<evidence type="ECO:0000256" key="1">
    <source>
        <dbReference type="ARBA" id="ARBA00022723"/>
    </source>
</evidence>
<dbReference type="InterPro" id="IPR002328">
    <property type="entry name" value="ADH_Zn_CS"/>
</dbReference>
<evidence type="ECO:0000256" key="5">
    <source>
        <dbReference type="RuleBase" id="RU361277"/>
    </source>
</evidence>
<comment type="similarity">
    <text evidence="5">Belongs to the zinc-containing alcohol dehydrogenase family.</text>
</comment>
<accession>A0ABW3Q2E8</accession>
<keyword evidence="4" id="KW-0520">NAD</keyword>
<dbReference type="InterPro" id="IPR011032">
    <property type="entry name" value="GroES-like_sf"/>
</dbReference>
<dbReference type="InterPro" id="IPR036291">
    <property type="entry name" value="NAD(P)-bd_dom_sf"/>
</dbReference>
<dbReference type="CDD" id="cd08278">
    <property type="entry name" value="benzyl_alcohol_DH"/>
    <property type="match status" value="1"/>
</dbReference>
<dbReference type="SUPFAM" id="SSF51735">
    <property type="entry name" value="NAD(P)-binding Rossmann-fold domains"/>
    <property type="match status" value="1"/>
</dbReference>
<dbReference type="SMART" id="SM00829">
    <property type="entry name" value="PKS_ER"/>
    <property type="match status" value="1"/>
</dbReference>
<feature type="domain" description="Enoyl reductase (ER)" evidence="6">
    <location>
        <begin position="10"/>
        <end position="358"/>
    </location>
</feature>
<dbReference type="InterPro" id="IPR013149">
    <property type="entry name" value="ADH-like_C"/>
</dbReference>
<dbReference type="Pfam" id="PF08240">
    <property type="entry name" value="ADH_N"/>
    <property type="match status" value="1"/>
</dbReference>
<comment type="cofactor">
    <cofactor evidence="5">
        <name>Zn(2+)</name>
        <dbReference type="ChEBI" id="CHEBI:29105"/>
    </cofactor>
</comment>
<protein>
    <submittedName>
        <fullName evidence="7">NAD(P)-dependent alcohol dehydrogenase</fullName>
    </submittedName>
</protein>
<dbReference type="Pfam" id="PF00107">
    <property type="entry name" value="ADH_zinc_N"/>
    <property type="match status" value="1"/>
</dbReference>
<evidence type="ECO:0000256" key="4">
    <source>
        <dbReference type="ARBA" id="ARBA00023027"/>
    </source>
</evidence>
<gene>
    <name evidence="7" type="ORF">ACFQ3J_06180</name>
</gene>
<dbReference type="PANTHER" id="PTHR43880">
    <property type="entry name" value="ALCOHOL DEHYDROGENASE"/>
    <property type="match status" value="1"/>
</dbReference>
<dbReference type="Gene3D" id="3.90.180.10">
    <property type="entry name" value="Medium-chain alcohol dehydrogenases, catalytic domain"/>
    <property type="match status" value="1"/>
</dbReference>
<organism evidence="7 8">
    <name type="scientific">Paenibacillus provencensis</name>
    <dbReference type="NCBI Taxonomy" id="441151"/>
    <lineage>
        <taxon>Bacteria</taxon>
        <taxon>Bacillati</taxon>
        <taxon>Bacillota</taxon>
        <taxon>Bacilli</taxon>
        <taxon>Bacillales</taxon>
        <taxon>Paenibacillaceae</taxon>
        <taxon>Paenibacillus</taxon>
    </lineage>
</organism>
<evidence type="ECO:0000313" key="8">
    <source>
        <dbReference type="Proteomes" id="UP001597169"/>
    </source>
</evidence>
<keyword evidence="8" id="KW-1185">Reference proteome</keyword>
<comment type="caution">
    <text evidence="7">The sequence shown here is derived from an EMBL/GenBank/DDBJ whole genome shotgun (WGS) entry which is preliminary data.</text>
</comment>
<evidence type="ECO:0000259" key="6">
    <source>
        <dbReference type="SMART" id="SM00829"/>
    </source>
</evidence>
<evidence type="ECO:0000256" key="3">
    <source>
        <dbReference type="ARBA" id="ARBA00023002"/>
    </source>
</evidence>
<dbReference type="PANTHER" id="PTHR43880:SF12">
    <property type="entry name" value="ALCOHOL DEHYDROGENASE CLASS-3"/>
    <property type="match status" value="1"/>
</dbReference>
<keyword evidence="2 5" id="KW-0862">Zinc</keyword>
<evidence type="ECO:0000313" key="7">
    <source>
        <dbReference type="EMBL" id="MFD1127761.1"/>
    </source>
</evidence>
<dbReference type="EMBL" id="JBHTKX010000001">
    <property type="protein sequence ID" value="MFD1127761.1"/>
    <property type="molecule type" value="Genomic_DNA"/>
</dbReference>
<sequence length="372" mass="39934">MKIKAAVLNGLHQPYEIEELELSEIRDDEVLVRIVASGMCHSDDVVRKGYTEYPMPIVLGHEGSGVVEQVGKNVVGYEPGDQVVISFGYCGHCDSCLTGLPASCDDWNHINFHGKRDDNTPYLIKADGTPVTRFFGQSSFSTHTIVSPSSLTKVDKSVDLRLVGPLGCGFLTGSGTVFNGLKPEPGTTIAIFGTGAVGLAAMMAAKISGCTKVIAVDIHDHRLERAKELGATHAINSKNVDVKEAILELTNGKGVNYSVDTTGVNAVVRSSIEVLAVGGSVAPVAAGRDMEINTTNDFTMQNRNLVGARMGKAVPQLSIRQMVEFYKAGNFAFDKLAKLYKFEDINLAAEESLSGQVIKPILIIDETYVPLD</sequence>
<dbReference type="Proteomes" id="UP001597169">
    <property type="component" value="Unassembled WGS sequence"/>
</dbReference>
<dbReference type="Gene3D" id="3.40.50.720">
    <property type="entry name" value="NAD(P)-binding Rossmann-like Domain"/>
    <property type="match status" value="1"/>
</dbReference>
<keyword evidence="3" id="KW-0560">Oxidoreductase</keyword>
<proteinExistence type="inferred from homology"/>
<name>A0ABW3Q2E8_9BACL</name>
<evidence type="ECO:0000256" key="2">
    <source>
        <dbReference type="ARBA" id="ARBA00022833"/>
    </source>
</evidence>